<dbReference type="InterPro" id="IPR016047">
    <property type="entry name" value="M23ase_b-sheet_dom"/>
</dbReference>
<organism evidence="2 3">
    <name type="scientific">Actinocorallia longicatena</name>
    <dbReference type="NCBI Taxonomy" id="111803"/>
    <lineage>
        <taxon>Bacteria</taxon>
        <taxon>Bacillati</taxon>
        <taxon>Actinomycetota</taxon>
        <taxon>Actinomycetes</taxon>
        <taxon>Streptosporangiales</taxon>
        <taxon>Thermomonosporaceae</taxon>
        <taxon>Actinocorallia</taxon>
    </lineage>
</organism>
<gene>
    <name evidence="2" type="ORF">GCM10010468_07610</name>
</gene>
<dbReference type="Proteomes" id="UP001501237">
    <property type="component" value="Unassembled WGS sequence"/>
</dbReference>
<dbReference type="SUPFAM" id="SSF51261">
    <property type="entry name" value="Duplicated hybrid motif"/>
    <property type="match status" value="1"/>
</dbReference>
<keyword evidence="3" id="KW-1185">Reference proteome</keyword>
<protein>
    <recommendedName>
        <fullName evidence="1">M23ase beta-sheet core domain-containing protein</fullName>
    </recommendedName>
</protein>
<evidence type="ECO:0000313" key="3">
    <source>
        <dbReference type="Proteomes" id="UP001501237"/>
    </source>
</evidence>
<proteinExistence type="predicted"/>
<dbReference type="EMBL" id="BAAAUV010000002">
    <property type="protein sequence ID" value="GAA3196815.1"/>
    <property type="molecule type" value="Genomic_DNA"/>
</dbReference>
<accession>A0ABP6PZQ8</accession>
<dbReference type="InterPro" id="IPR011055">
    <property type="entry name" value="Dup_hybrid_motif"/>
</dbReference>
<reference evidence="3" key="1">
    <citation type="journal article" date="2019" name="Int. J. Syst. Evol. Microbiol.">
        <title>The Global Catalogue of Microorganisms (GCM) 10K type strain sequencing project: providing services to taxonomists for standard genome sequencing and annotation.</title>
        <authorList>
            <consortium name="The Broad Institute Genomics Platform"/>
            <consortium name="The Broad Institute Genome Sequencing Center for Infectious Disease"/>
            <person name="Wu L."/>
            <person name="Ma J."/>
        </authorList>
    </citation>
    <scope>NUCLEOTIDE SEQUENCE [LARGE SCALE GENOMIC DNA]</scope>
    <source>
        <strain evidence="3">JCM 9377</strain>
    </source>
</reference>
<feature type="domain" description="M23ase beta-sheet core" evidence="1">
    <location>
        <begin position="21"/>
        <end position="114"/>
    </location>
</feature>
<evidence type="ECO:0000259" key="1">
    <source>
        <dbReference type="Pfam" id="PF01551"/>
    </source>
</evidence>
<sequence length="129" mass="13537">MEAPVRVLRRYAPPGAPWLPGHRGVDLAAGAGDVVYAGGPGVVSFARDLAGRGVITVTHGQLRTTYEPVTALVRVGVRVAAGTPIGVMEADLGHCAPATCLHWGLRRGSAYLDPFALISLPAVRLLPHW</sequence>
<name>A0ABP6PZQ8_9ACTN</name>
<comment type="caution">
    <text evidence="2">The sequence shown here is derived from an EMBL/GenBank/DDBJ whole genome shotgun (WGS) entry which is preliminary data.</text>
</comment>
<dbReference type="CDD" id="cd12797">
    <property type="entry name" value="M23_peptidase"/>
    <property type="match status" value="1"/>
</dbReference>
<evidence type="ECO:0000313" key="2">
    <source>
        <dbReference type="EMBL" id="GAA3196815.1"/>
    </source>
</evidence>
<dbReference type="Pfam" id="PF01551">
    <property type="entry name" value="Peptidase_M23"/>
    <property type="match status" value="1"/>
</dbReference>
<dbReference type="Gene3D" id="2.70.70.10">
    <property type="entry name" value="Glucose Permease (Domain IIA)"/>
    <property type="match status" value="1"/>
</dbReference>